<comment type="caution">
    <text evidence="2">The sequence shown here is derived from an EMBL/GenBank/DDBJ whole genome shotgun (WGS) entry which is preliminary data.</text>
</comment>
<reference evidence="2" key="1">
    <citation type="submission" date="2020-08" db="EMBL/GenBank/DDBJ databases">
        <title>Multicomponent nature underlies the extraordinary mechanical properties of spider dragline silk.</title>
        <authorList>
            <person name="Kono N."/>
            <person name="Nakamura H."/>
            <person name="Mori M."/>
            <person name="Yoshida Y."/>
            <person name="Ohtoshi R."/>
            <person name="Malay A.D."/>
            <person name="Moran D.A.P."/>
            <person name="Tomita M."/>
            <person name="Numata K."/>
            <person name="Arakawa K."/>
        </authorList>
    </citation>
    <scope>NUCLEOTIDE SEQUENCE</scope>
</reference>
<dbReference type="AlphaFoldDB" id="A0A8X6N729"/>
<organism evidence="2 3">
    <name type="scientific">Nephila pilipes</name>
    <name type="common">Giant wood spider</name>
    <name type="synonym">Nephila maculata</name>
    <dbReference type="NCBI Taxonomy" id="299642"/>
    <lineage>
        <taxon>Eukaryota</taxon>
        <taxon>Metazoa</taxon>
        <taxon>Ecdysozoa</taxon>
        <taxon>Arthropoda</taxon>
        <taxon>Chelicerata</taxon>
        <taxon>Arachnida</taxon>
        <taxon>Araneae</taxon>
        <taxon>Araneomorphae</taxon>
        <taxon>Entelegynae</taxon>
        <taxon>Araneoidea</taxon>
        <taxon>Nephilidae</taxon>
        <taxon>Nephila</taxon>
    </lineage>
</organism>
<evidence type="ECO:0000313" key="2">
    <source>
        <dbReference type="EMBL" id="GFS97282.1"/>
    </source>
</evidence>
<protein>
    <submittedName>
        <fullName evidence="2">Uncharacterized protein</fullName>
    </submittedName>
</protein>
<proteinExistence type="predicted"/>
<accession>A0A8X6N729</accession>
<name>A0A8X6N729_NEPPI</name>
<gene>
    <name evidence="2" type="ORF">NPIL_313301</name>
</gene>
<evidence type="ECO:0000256" key="1">
    <source>
        <dbReference type="SAM" id="MobiDB-lite"/>
    </source>
</evidence>
<dbReference type="OrthoDB" id="6423257at2759"/>
<feature type="region of interest" description="Disordered" evidence="1">
    <location>
        <begin position="1"/>
        <end position="21"/>
    </location>
</feature>
<sequence>MREQTKKVFDSLESEPTNKKENAEKEKLLKEAWMNWLKFWIQLDESIDLCDTAELAVCKRMGLKDFSVKEELIKLLLMDGQTKEEDTFNT</sequence>
<keyword evidence="3" id="KW-1185">Reference proteome</keyword>
<dbReference type="Proteomes" id="UP000887013">
    <property type="component" value="Unassembled WGS sequence"/>
</dbReference>
<evidence type="ECO:0000313" key="3">
    <source>
        <dbReference type="Proteomes" id="UP000887013"/>
    </source>
</evidence>
<dbReference type="EMBL" id="BMAW01006089">
    <property type="protein sequence ID" value="GFS97282.1"/>
    <property type="molecule type" value="Genomic_DNA"/>
</dbReference>